<organism evidence="12 13">
    <name type="scientific">Panicum miliaceum</name>
    <name type="common">Proso millet</name>
    <name type="synonym">Broomcorn millet</name>
    <dbReference type="NCBI Taxonomy" id="4540"/>
    <lineage>
        <taxon>Eukaryota</taxon>
        <taxon>Viridiplantae</taxon>
        <taxon>Streptophyta</taxon>
        <taxon>Embryophyta</taxon>
        <taxon>Tracheophyta</taxon>
        <taxon>Spermatophyta</taxon>
        <taxon>Magnoliopsida</taxon>
        <taxon>Liliopsida</taxon>
        <taxon>Poales</taxon>
        <taxon>Poaceae</taxon>
        <taxon>PACMAD clade</taxon>
        <taxon>Panicoideae</taxon>
        <taxon>Panicodae</taxon>
        <taxon>Paniceae</taxon>
        <taxon>Panicinae</taxon>
        <taxon>Panicum</taxon>
        <taxon>Panicum sect. Panicum</taxon>
    </lineage>
</organism>
<evidence type="ECO:0000256" key="8">
    <source>
        <dbReference type="ARBA" id="ARBA00023128"/>
    </source>
</evidence>
<reference evidence="13" key="1">
    <citation type="journal article" date="2019" name="Nat. Commun.">
        <title>The genome of broomcorn millet.</title>
        <authorList>
            <person name="Zou C."/>
            <person name="Miki D."/>
            <person name="Li D."/>
            <person name="Tang Q."/>
            <person name="Xiao L."/>
            <person name="Rajput S."/>
            <person name="Deng P."/>
            <person name="Jia W."/>
            <person name="Huang R."/>
            <person name="Zhang M."/>
            <person name="Sun Y."/>
            <person name="Hu J."/>
            <person name="Fu X."/>
            <person name="Schnable P.S."/>
            <person name="Li F."/>
            <person name="Zhang H."/>
            <person name="Feng B."/>
            <person name="Zhu X."/>
            <person name="Liu R."/>
            <person name="Schnable J.C."/>
            <person name="Zhu J.-K."/>
            <person name="Zhang H."/>
        </authorList>
    </citation>
    <scope>NUCLEOTIDE SEQUENCE [LARGE SCALE GENOMIC DNA]</scope>
</reference>
<dbReference type="InterPro" id="IPR023395">
    <property type="entry name" value="MCP_dom_sf"/>
</dbReference>
<evidence type="ECO:0000313" key="13">
    <source>
        <dbReference type="Proteomes" id="UP000275267"/>
    </source>
</evidence>
<keyword evidence="6" id="KW-0999">Mitochondrion inner membrane</keyword>
<evidence type="ECO:0000256" key="5">
    <source>
        <dbReference type="ARBA" id="ARBA00022737"/>
    </source>
</evidence>
<protein>
    <submittedName>
        <fullName evidence="12">Mitochondrial carrier protein MTM1-like isoform X2</fullName>
    </submittedName>
</protein>
<keyword evidence="5" id="KW-0677">Repeat</keyword>
<dbReference type="GO" id="GO:1990542">
    <property type="term" value="P:mitochondrial transmembrane transport"/>
    <property type="evidence" value="ECO:0007669"/>
    <property type="project" value="InterPro"/>
</dbReference>
<dbReference type="PANTHER" id="PTHR45760">
    <property type="entry name" value="FI19922P1-RELATED"/>
    <property type="match status" value="1"/>
</dbReference>
<sequence length="173" mass="18361">MGFAERSLAAAGAAVVSAILVNPLDVAKTRLQAQAAGVVYNPEGLFRLWRGTGASLALAVPTVGIYLPSYDLLRNWIEEYSDHNFAQLRPYASILGSIARSLACITCSPIELARTRMQTRRHLTGLVCDKSNAAVILGANFSAGFIAGVISAGATCPLDVAKTRRQIEASVEL</sequence>
<evidence type="ECO:0000256" key="4">
    <source>
        <dbReference type="ARBA" id="ARBA00022692"/>
    </source>
</evidence>
<keyword evidence="3 11" id="KW-0813">Transport</keyword>
<dbReference type="PANTHER" id="PTHR45760:SF7">
    <property type="entry name" value="MITOCHONDRIAL CARRIER PROTEIN MTM1"/>
    <property type="match status" value="1"/>
</dbReference>
<dbReference type="InterPro" id="IPR045315">
    <property type="entry name" value="Mtm1-like"/>
</dbReference>
<dbReference type="EMBL" id="PQIB02000010">
    <property type="protein sequence ID" value="RLM91904.1"/>
    <property type="molecule type" value="Genomic_DNA"/>
</dbReference>
<dbReference type="OrthoDB" id="1747031at2759"/>
<dbReference type="STRING" id="4540.A0A3L6QXW5"/>
<comment type="subcellular location">
    <subcellularLocation>
        <location evidence="1">Mitochondrion inner membrane</location>
        <topology evidence="1">Multi-pass membrane protein</topology>
    </subcellularLocation>
</comment>
<evidence type="ECO:0000256" key="1">
    <source>
        <dbReference type="ARBA" id="ARBA00004448"/>
    </source>
</evidence>
<name>A0A3L6QXW5_PANMI</name>
<dbReference type="Pfam" id="PF00153">
    <property type="entry name" value="Mito_carr"/>
    <property type="match status" value="2"/>
</dbReference>
<dbReference type="InterPro" id="IPR018108">
    <property type="entry name" value="MCP_transmembrane"/>
</dbReference>
<dbReference type="Gene3D" id="1.50.40.10">
    <property type="entry name" value="Mitochondrial carrier domain"/>
    <property type="match status" value="2"/>
</dbReference>
<dbReference type="Proteomes" id="UP000275267">
    <property type="component" value="Unassembled WGS sequence"/>
</dbReference>
<evidence type="ECO:0000256" key="7">
    <source>
        <dbReference type="ARBA" id="ARBA00022989"/>
    </source>
</evidence>
<gene>
    <name evidence="12" type="ORF">C2845_PM08G00960</name>
</gene>
<dbReference type="SUPFAM" id="SSF103506">
    <property type="entry name" value="Mitochondrial carrier"/>
    <property type="match status" value="1"/>
</dbReference>
<dbReference type="PROSITE" id="PS50920">
    <property type="entry name" value="SOLCAR"/>
    <property type="match status" value="1"/>
</dbReference>
<evidence type="ECO:0000256" key="11">
    <source>
        <dbReference type="RuleBase" id="RU000488"/>
    </source>
</evidence>
<keyword evidence="8" id="KW-0496">Mitochondrion</keyword>
<comment type="caution">
    <text evidence="12">The sequence shown here is derived from an EMBL/GenBank/DDBJ whole genome shotgun (WGS) entry which is preliminary data.</text>
</comment>
<dbReference type="AlphaFoldDB" id="A0A3L6QXW5"/>
<keyword evidence="7" id="KW-1133">Transmembrane helix</keyword>
<keyword evidence="9 10" id="KW-0472">Membrane</keyword>
<accession>A0A3L6QXW5</accession>
<evidence type="ECO:0000256" key="2">
    <source>
        <dbReference type="ARBA" id="ARBA00006375"/>
    </source>
</evidence>
<comment type="similarity">
    <text evidence="2 11">Belongs to the mitochondrial carrier (TC 2.A.29) family.</text>
</comment>
<proteinExistence type="inferred from homology"/>
<evidence type="ECO:0000256" key="10">
    <source>
        <dbReference type="PROSITE-ProRule" id="PRU00282"/>
    </source>
</evidence>
<dbReference type="GO" id="GO:0005743">
    <property type="term" value="C:mitochondrial inner membrane"/>
    <property type="evidence" value="ECO:0007669"/>
    <property type="project" value="UniProtKB-SubCell"/>
</dbReference>
<evidence type="ECO:0000313" key="12">
    <source>
        <dbReference type="EMBL" id="RLM91904.1"/>
    </source>
</evidence>
<keyword evidence="13" id="KW-1185">Reference proteome</keyword>
<evidence type="ECO:0000256" key="9">
    <source>
        <dbReference type="ARBA" id="ARBA00023136"/>
    </source>
</evidence>
<evidence type="ECO:0000256" key="6">
    <source>
        <dbReference type="ARBA" id="ARBA00022792"/>
    </source>
</evidence>
<evidence type="ECO:0000256" key="3">
    <source>
        <dbReference type="ARBA" id="ARBA00022448"/>
    </source>
</evidence>
<keyword evidence="4 10" id="KW-0812">Transmembrane</keyword>
<feature type="repeat" description="Solcar" evidence="10">
    <location>
        <begin position="1"/>
        <end position="76"/>
    </location>
</feature>